<evidence type="ECO:0000313" key="9">
    <source>
        <dbReference type="Proteomes" id="UP000284605"/>
    </source>
</evidence>
<proteinExistence type="predicted"/>
<accession>A0A418WEV5</accession>
<dbReference type="GO" id="GO:0046677">
    <property type="term" value="P:response to antibiotic"/>
    <property type="evidence" value="ECO:0007669"/>
    <property type="project" value="InterPro"/>
</dbReference>
<dbReference type="GO" id="GO:0003700">
    <property type="term" value="F:DNA-binding transcription factor activity"/>
    <property type="evidence" value="ECO:0007669"/>
    <property type="project" value="TreeGrafter"/>
</dbReference>
<keyword evidence="5" id="KW-0804">Transcription</keyword>
<evidence type="ECO:0000256" key="3">
    <source>
        <dbReference type="ARBA" id="ARBA00023015"/>
    </source>
</evidence>
<dbReference type="RefSeq" id="WP_119779178.1">
    <property type="nucleotide sequence ID" value="NZ_QYUK01000011.1"/>
</dbReference>
<keyword evidence="2" id="KW-0678">Repressor</keyword>
<name>A0A418WEV5_9PROT</name>
<dbReference type="SUPFAM" id="SSF48498">
    <property type="entry name" value="Tetracyclin repressor-like, C-terminal domain"/>
    <property type="match status" value="1"/>
</dbReference>
<feature type="domain" description="HTH tetR-type" evidence="7">
    <location>
        <begin position="6"/>
        <end position="66"/>
    </location>
</feature>
<evidence type="ECO:0000256" key="2">
    <source>
        <dbReference type="ARBA" id="ARBA00022491"/>
    </source>
</evidence>
<protein>
    <submittedName>
        <fullName evidence="8">TetR family transcriptional regulator</fullName>
    </submittedName>
</protein>
<dbReference type="InterPro" id="IPR036271">
    <property type="entry name" value="Tet_transcr_reg_TetR-rel_C_sf"/>
</dbReference>
<evidence type="ECO:0000313" key="8">
    <source>
        <dbReference type="EMBL" id="RJF88543.1"/>
    </source>
</evidence>
<evidence type="ECO:0000256" key="6">
    <source>
        <dbReference type="PROSITE-ProRule" id="PRU00335"/>
    </source>
</evidence>
<dbReference type="InterPro" id="IPR009057">
    <property type="entry name" value="Homeodomain-like_sf"/>
</dbReference>
<keyword evidence="9" id="KW-1185">Reference proteome</keyword>
<organism evidence="8 9">
    <name type="scientific">Oleomonas cavernae</name>
    <dbReference type="NCBI Taxonomy" id="2320859"/>
    <lineage>
        <taxon>Bacteria</taxon>
        <taxon>Pseudomonadati</taxon>
        <taxon>Pseudomonadota</taxon>
        <taxon>Alphaproteobacteria</taxon>
        <taxon>Acetobacterales</taxon>
        <taxon>Acetobacteraceae</taxon>
        <taxon>Oleomonas</taxon>
    </lineage>
</organism>
<evidence type="ECO:0000256" key="4">
    <source>
        <dbReference type="ARBA" id="ARBA00023125"/>
    </source>
</evidence>
<dbReference type="PANTHER" id="PTHR30055:SF151">
    <property type="entry name" value="TRANSCRIPTIONAL REGULATORY PROTEIN"/>
    <property type="match status" value="1"/>
</dbReference>
<dbReference type="PANTHER" id="PTHR30055">
    <property type="entry name" value="HTH-TYPE TRANSCRIPTIONAL REGULATOR RUTR"/>
    <property type="match status" value="1"/>
</dbReference>
<dbReference type="InterPro" id="IPR001647">
    <property type="entry name" value="HTH_TetR"/>
</dbReference>
<dbReference type="PROSITE" id="PS50977">
    <property type="entry name" value="HTH_TETR_2"/>
    <property type="match status" value="1"/>
</dbReference>
<dbReference type="Gene3D" id="1.10.10.60">
    <property type="entry name" value="Homeodomain-like"/>
    <property type="match status" value="1"/>
</dbReference>
<evidence type="ECO:0000259" key="7">
    <source>
        <dbReference type="PROSITE" id="PS50977"/>
    </source>
</evidence>
<comment type="caution">
    <text evidence="8">The sequence shown here is derived from an EMBL/GenBank/DDBJ whole genome shotgun (WGS) entry which is preliminary data.</text>
</comment>
<evidence type="ECO:0000256" key="1">
    <source>
        <dbReference type="ARBA" id="ARBA00002856"/>
    </source>
</evidence>
<dbReference type="GO" id="GO:0000976">
    <property type="term" value="F:transcription cis-regulatory region binding"/>
    <property type="evidence" value="ECO:0007669"/>
    <property type="project" value="TreeGrafter"/>
</dbReference>
<keyword evidence="3" id="KW-0805">Transcription regulation</keyword>
<dbReference type="OrthoDB" id="329481at2"/>
<dbReference type="Gene3D" id="1.10.357.10">
    <property type="entry name" value="Tetracycline Repressor, domain 2"/>
    <property type="match status" value="1"/>
</dbReference>
<dbReference type="SUPFAM" id="SSF46689">
    <property type="entry name" value="Homeodomain-like"/>
    <property type="match status" value="1"/>
</dbReference>
<dbReference type="InterPro" id="IPR003012">
    <property type="entry name" value="Tet_transcr_reg_TetR"/>
</dbReference>
<dbReference type="PRINTS" id="PR00400">
    <property type="entry name" value="TETREPRESSOR"/>
</dbReference>
<dbReference type="InterPro" id="IPR050109">
    <property type="entry name" value="HTH-type_TetR-like_transc_reg"/>
</dbReference>
<dbReference type="InterPro" id="IPR004111">
    <property type="entry name" value="Repressor_TetR_C"/>
</dbReference>
<evidence type="ECO:0000256" key="5">
    <source>
        <dbReference type="ARBA" id="ARBA00023163"/>
    </source>
</evidence>
<dbReference type="Pfam" id="PF02909">
    <property type="entry name" value="TetR_C_1"/>
    <property type="match status" value="1"/>
</dbReference>
<gene>
    <name evidence="8" type="ORF">D3874_17295</name>
</gene>
<dbReference type="GO" id="GO:0045892">
    <property type="term" value="P:negative regulation of DNA-templated transcription"/>
    <property type="evidence" value="ECO:0007669"/>
    <property type="project" value="InterPro"/>
</dbReference>
<dbReference type="Proteomes" id="UP000284605">
    <property type="component" value="Unassembled WGS sequence"/>
</dbReference>
<keyword evidence="4 6" id="KW-0238">DNA-binding</keyword>
<dbReference type="EMBL" id="QYUK01000011">
    <property type="protein sequence ID" value="RJF88543.1"/>
    <property type="molecule type" value="Genomic_DNA"/>
</dbReference>
<comment type="function">
    <text evidence="1">TetR is the repressor of the tetracycline resistance element; its N-terminal region forms a helix-turn-helix structure and binds DNA. Binding of tetracycline to TetR reduces the repressor affinity for the tetracycline resistance gene (tetA) promoter operator sites.</text>
</comment>
<feature type="DNA-binding region" description="H-T-H motif" evidence="6">
    <location>
        <begin position="29"/>
        <end position="48"/>
    </location>
</feature>
<dbReference type="AlphaFoldDB" id="A0A418WEV5"/>
<reference evidence="8 9" key="1">
    <citation type="submission" date="2018-09" db="EMBL/GenBank/DDBJ databases">
        <authorList>
            <person name="Zhu H."/>
        </authorList>
    </citation>
    <scope>NUCLEOTIDE SEQUENCE [LARGE SCALE GENOMIC DNA]</scope>
    <source>
        <strain evidence="8 9">K1W22B-8</strain>
    </source>
</reference>
<sequence length="210" mass="22584">MPPRAKFNREQLQGAALAIVDAQGLAALSMRSLAAALGTGAMTIYNYLRDRDELDALVVEAVLAQARWPAVAGEDWQQDVRLIARGFWQAIRAHPDVIPLILSRRSLHEATVEGAEALLRALAASGRSGLALLAAFRIVMGFILGLAQAQLARPRAGDEAAATIERFRSLSPAQYPRLIEIAAVAQAEDIDQEFEAGLEIILVGLAIRVA</sequence>